<sequence>MIDEEPDFEEILVCVFGIRDHEVRAYLVLLDNPDSTVEELADCLNRDRSNVNRALATLREKGLVSRNNKIIPGGGNVYQYTATPLAEAQELMHETLDEWTRYVHTRIDRFGDDEF</sequence>
<organism evidence="2 3">
    <name type="scientific">Halosimplex carlsbadense 2-9-1</name>
    <dbReference type="NCBI Taxonomy" id="797114"/>
    <lineage>
        <taxon>Archaea</taxon>
        <taxon>Methanobacteriati</taxon>
        <taxon>Methanobacteriota</taxon>
        <taxon>Stenosarchaea group</taxon>
        <taxon>Halobacteria</taxon>
        <taxon>Halobacteriales</taxon>
        <taxon>Haloarculaceae</taxon>
        <taxon>Halosimplex</taxon>
    </lineage>
</organism>
<dbReference type="Pfam" id="PF01978">
    <property type="entry name" value="TrmB"/>
    <property type="match status" value="1"/>
</dbReference>
<dbReference type="InterPro" id="IPR051797">
    <property type="entry name" value="TrmB-like"/>
</dbReference>
<dbReference type="InterPro" id="IPR002831">
    <property type="entry name" value="Tscrpt_reg_TrmB_N"/>
</dbReference>
<evidence type="ECO:0000313" key="3">
    <source>
        <dbReference type="Proteomes" id="UP000011626"/>
    </source>
</evidence>
<evidence type="ECO:0000313" key="2">
    <source>
        <dbReference type="EMBL" id="ELZ21092.1"/>
    </source>
</evidence>
<accession>M0CFG0</accession>
<gene>
    <name evidence="2" type="ORF">C475_19078</name>
</gene>
<proteinExistence type="predicted"/>
<reference evidence="2 3" key="1">
    <citation type="journal article" date="2014" name="PLoS Genet.">
        <title>Phylogenetically driven sequencing of extremely halophilic archaea reveals strategies for static and dynamic osmo-response.</title>
        <authorList>
            <person name="Becker E.A."/>
            <person name="Seitzer P.M."/>
            <person name="Tritt A."/>
            <person name="Larsen D."/>
            <person name="Krusor M."/>
            <person name="Yao A.I."/>
            <person name="Wu D."/>
            <person name="Madern D."/>
            <person name="Eisen J.A."/>
            <person name="Darling A.E."/>
            <person name="Facciotti M.T."/>
        </authorList>
    </citation>
    <scope>NUCLEOTIDE SEQUENCE [LARGE SCALE GENOMIC DNA]</scope>
    <source>
        <strain evidence="2 3">2-9-1</strain>
    </source>
</reference>
<dbReference type="InterPro" id="IPR036388">
    <property type="entry name" value="WH-like_DNA-bd_sf"/>
</dbReference>
<dbReference type="STRING" id="797114.C475_19078"/>
<dbReference type="CDD" id="cd00090">
    <property type="entry name" value="HTH_ARSR"/>
    <property type="match status" value="1"/>
</dbReference>
<dbReference type="InterPro" id="IPR036390">
    <property type="entry name" value="WH_DNA-bd_sf"/>
</dbReference>
<dbReference type="AlphaFoldDB" id="M0CFG0"/>
<dbReference type="PANTHER" id="PTHR34293:SF1">
    <property type="entry name" value="HTH-TYPE TRANSCRIPTIONAL REGULATOR TRMBL2"/>
    <property type="match status" value="1"/>
</dbReference>
<feature type="domain" description="Transcription regulator TrmB N-terminal" evidence="1">
    <location>
        <begin position="15"/>
        <end position="83"/>
    </location>
</feature>
<dbReference type="Proteomes" id="UP000011626">
    <property type="component" value="Unassembled WGS sequence"/>
</dbReference>
<dbReference type="InterPro" id="IPR011991">
    <property type="entry name" value="ArsR-like_HTH"/>
</dbReference>
<keyword evidence="3" id="KW-1185">Reference proteome</keyword>
<keyword evidence="2" id="KW-0238">DNA-binding</keyword>
<dbReference type="GO" id="GO:0003677">
    <property type="term" value="F:DNA binding"/>
    <property type="evidence" value="ECO:0007669"/>
    <property type="project" value="UniProtKB-KW"/>
</dbReference>
<comment type="caution">
    <text evidence="2">The sequence shown here is derived from an EMBL/GenBank/DDBJ whole genome shotgun (WGS) entry which is preliminary data.</text>
</comment>
<dbReference type="SUPFAM" id="SSF46785">
    <property type="entry name" value="Winged helix' DNA-binding domain"/>
    <property type="match status" value="1"/>
</dbReference>
<evidence type="ECO:0000259" key="1">
    <source>
        <dbReference type="Pfam" id="PF01978"/>
    </source>
</evidence>
<dbReference type="EMBL" id="AOIU01000043">
    <property type="protein sequence ID" value="ELZ21092.1"/>
    <property type="molecule type" value="Genomic_DNA"/>
</dbReference>
<name>M0CFG0_9EURY</name>
<dbReference type="eggNOG" id="arCOG02242">
    <property type="taxonomic scope" value="Archaea"/>
</dbReference>
<protein>
    <submittedName>
        <fullName evidence="2">DNA-binding protein</fullName>
    </submittedName>
</protein>
<dbReference type="Gene3D" id="1.10.10.10">
    <property type="entry name" value="Winged helix-like DNA-binding domain superfamily/Winged helix DNA-binding domain"/>
    <property type="match status" value="1"/>
</dbReference>
<dbReference type="PANTHER" id="PTHR34293">
    <property type="entry name" value="HTH-TYPE TRANSCRIPTIONAL REGULATOR TRMBL2"/>
    <property type="match status" value="1"/>
</dbReference>